<reference evidence="8" key="2">
    <citation type="journal article" date="2023" name="Int. J. Mol. Sci.">
        <title>De Novo Assembly and Annotation of 11 Diverse Shrub Willow (Salix) Genomes Reveals Novel Gene Organization in Sex-Linked Regions.</title>
        <authorList>
            <person name="Hyden B."/>
            <person name="Feng K."/>
            <person name="Yates T.B."/>
            <person name="Jawdy S."/>
            <person name="Cereghino C."/>
            <person name="Smart L.B."/>
            <person name="Muchero W."/>
        </authorList>
    </citation>
    <scope>NUCLEOTIDE SEQUENCE [LARGE SCALE GENOMIC DNA]</scope>
    <source>
        <tissue evidence="8">Shoot tip</tissue>
    </source>
</reference>
<dbReference type="Gene3D" id="3.40.50.300">
    <property type="entry name" value="P-loop containing nucleotide triphosphate hydrolases"/>
    <property type="match status" value="1"/>
</dbReference>
<dbReference type="InterPro" id="IPR002182">
    <property type="entry name" value="NB-ARC"/>
</dbReference>
<evidence type="ECO:0000313" key="8">
    <source>
        <dbReference type="EMBL" id="KAJ6752335.1"/>
    </source>
</evidence>
<dbReference type="Pfam" id="PF23247">
    <property type="entry name" value="LRR_RPS2"/>
    <property type="match status" value="7"/>
</dbReference>
<reference evidence="8" key="1">
    <citation type="submission" date="2022-11" db="EMBL/GenBank/DDBJ databases">
        <authorList>
            <person name="Hyden B.L."/>
            <person name="Feng K."/>
            <person name="Yates T."/>
            <person name="Jawdy S."/>
            <person name="Smart L.B."/>
            <person name="Muchero W."/>
        </authorList>
    </citation>
    <scope>NUCLEOTIDE SEQUENCE</scope>
    <source>
        <tissue evidence="8">Shoot tip</tissue>
    </source>
</reference>
<comment type="caution">
    <text evidence="8">The sequence shown here is derived from an EMBL/GenBank/DDBJ whole genome shotgun (WGS) entry which is preliminary data.</text>
</comment>
<dbReference type="InterPro" id="IPR042197">
    <property type="entry name" value="Apaf_helical"/>
</dbReference>
<evidence type="ECO:0000256" key="3">
    <source>
        <dbReference type="ARBA" id="ARBA00022821"/>
    </source>
</evidence>
<name>A0A9Q0VRM6_SALVM</name>
<dbReference type="OrthoDB" id="968803at2759"/>
<feature type="domain" description="Disease resistance protein At4g27190-like leucine-rich repeats" evidence="7">
    <location>
        <begin position="775"/>
        <end position="909"/>
    </location>
</feature>
<evidence type="ECO:0000256" key="1">
    <source>
        <dbReference type="ARBA" id="ARBA00008894"/>
    </source>
</evidence>
<evidence type="ECO:0000259" key="6">
    <source>
        <dbReference type="Pfam" id="PF00931"/>
    </source>
</evidence>
<feature type="domain" description="Disease resistance protein At4g27190-like leucine-rich repeats" evidence="7">
    <location>
        <begin position="1454"/>
        <end position="1580"/>
    </location>
</feature>
<dbReference type="SUPFAM" id="SSF52540">
    <property type="entry name" value="P-loop containing nucleoside triphosphate hydrolases"/>
    <property type="match status" value="1"/>
</dbReference>
<protein>
    <recommendedName>
        <fullName evidence="10">AAA+ ATPase domain-containing protein</fullName>
    </recommendedName>
</protein>
<keyword evidence="2" id="KW-0547">Nucleotide-binding</keyword>
<gene>
    <name evidence="8" type="ORF">OIU85_002737</name>
</gene>
<evidence type="ECO:0000256" key="4">
    <source>
        <dbReference type="ARBA" id="ARBA00022840"/>
    </source>
</evidence>
<dbReference type="InterPro" id="IPR050905">
    <property type="entry name" value="Plant_NBS-LRR"/>
</dbReference>
<evidence type="ECO:0000259" key="7">
    <source>
        <dbReference type="Pfam" id="PF23247"/>
    </source>
</evidence>
<feature type="coiled-coil region" evidence="5">
    <location>
        <begin position="140"/>
        <end position="167"/>
    </location>
</feature>
<evidence type="ECO:0000313" key="9">
    <source>
        <dbReference type="Proteomes" id="UP001151529"/>
    </source>
</evidence>
<dbReference type="SUPFAM" id="SSF52047">
    <property type="entry name" value="RNI-like"/>
    <property type="match status" value="1"/>
</dbReference>
<dbReference type="Pfam" id="PF00931">
    <property type="entry name" value="NB-ARC"/>
    <property type="match status" value="1"/>
</dbReference>
<evidence type="ECO:0000256" key="2">
    <source>
        <dbReference type="ARBA" id="ARBA00022741"/>
    </source>
</evidence>
<dbReference type="EMBL" id="JAPFFL010000001">
    <property type="protein sequence ID" value="KAJ6752335.1"/>
    <property type="molecule type" value="Genomic_DNA"/>
</dbReference>
<feature type="domain" description="Disease resistance protein At4g27190-like leucine-rich repeats" evidence="7">
    <location>
        <begin position="1071"/>
        <end position="1171"/>
    </location>
</feature>
<dbReference type="InterPro" id="IPR057135">
    <property type="entry name" value="At4g27190-like_LRR"/>
</dbReference>
<dbReference type="PRINTS" id="PR00364">
    <property type="entry name" value="DISEASERSIST"/>
</dbReference>
<dbReference type="InterPro" id="IPR027417">
    <property type="entry name" value="P-loop_NTPase"/>
</dbReference>
<dbReference type="Proteomes" id="UP001151529">
    <property type="component" value="Chromosome 16"/>
</dbReference>
<dbReference type="Gene3D" id="1.10.8.430">
    <property type="entry name" value="Helical domain of apoptotic protease-activating factors"/>
    <property type="match status" value="1"/>
</dbReference>
<keyword evidence="4" id="KW-0067">ATP-binding</keyword>
<feature type="domain" description="Disease resistance protein At4g27190-like leucine-rich repeats" evidence="7">
    <location>
        <begin position="1601"/>
        <end position="1687"/>
    </location>
</feature>
<dbReference type="PANTHER" id="PTHR33463">
    <property type="entry name" value="NB-ARC DOMAIN-CONTAINING PROTEIN-RELATED"/>
    <property type="match status" value="1"/>
</dbReference>
<organism evidence="8 9">
    <name type="scientific">Salix viminalis</name>
    <name type="common">Common osier</name>
    <name type="synonym">Basket willow</name>
    <dbReference type="NCBI Taxonomy" id="40686"/>
    <lineage>
        <taxon>Eukaryota</taxon>
        <taxon>Viridiplantae</taxon>
        <taxon>Streptophyta</taxon>
        <taxon>Embryophyta</taxon>
        <taxon>Tracheophyta</taxon>
        <taxon>Spermatophyta</taxon>
        <taxon>Magnoliopsida</taxon>
        <taxon>eudicotyledons</taxon>
        <taxon>Gunneridae</taxon>
        <taxon>Pentapetalae</taxon>
        <taxon>rosids</taxon>
        <taxon>fabids</taxon>
        <taxon>Malpighiales</taxon>
        <taxon>Salicaceae</taxon>
        <taxon>Saliceae</taxon>
        <taxon>Salix</taxon>
    </lineage>
</organism>
<dbReference type="PANTHER" id="PTHR33463:SF135">
    <property type="entry name" value="RESISTANCE PROTEIN RPS2, PUTATIVE-RELATED"/>
    <property type="match status" value="1"/>
</dbReference>
<feature type="domain" description="NB-ARC" evidence="6">
    <location>
        <begin position="192"/>
        <end position="353"/>
    </location>
</feature>
<dbReference type="SUPFAM" id="SSF52058">
    <property type="entry name" value="L domain-like"/>
    <property type="match status" value="2"/>
</dbReference>
<comment type="similarity">
    <text evidence="1">Belongs to the disease resistance NB-LRR family.</text>
</comment>
<accession>A0A9Q0VRM6</accession>
<evidence type="ECO:0008006" key="10">
    <source>
        <dbReference type="Google" id="ProtNLM"/>
    </source>
</evidence>
<sequence>MAIESIGGSLVSKITELLAEPVKKQFRYIFCFNNFVQEFNEQVRSLVLTLYDLQVAVNNATKNAEEIEIYVNTWLEDAKKALALYGLQDAVDVKNAEEIEIDVNKWLEDAKKEMEGENRLEKEKGKNGKCFTWCPKWIRQFKLSKALEKKTETLRKLEEKSKKFQKVSHKAPLQDIEFLPSKEFTPSESSKEAFEQIMKALKDDNVNMIGLYGMGGVGKTTLVKEVGRRAKETQLFDEVLLAVVSQNPNVMYIQDRMVESLGLQIDEKTIEGRANRLWQRLKIEKKLLVILDDVWKVINLKEIGIPFGDDHRGCKILLTTRLIDICSYMECQQKVFLSILSENEAWALFKINAGLSDEDSNLNTVAKKVARECQGLPIALVTVGRALRDKSTVEWEVASKQLKNSQFQHMELIEDYDIPIEDLTRYTVGYGLHQDVESIEDARKQVHVAIKTLKDCSMLLGTGTEEFVKMHDLVRDVAIQIASSKEHGFMVKAGIGLKEWPMGNKSFEGCTIISLMGNALAKLPEGLVCPQLKVLLLELDDDLNVPERFFEGMKEIKVLSLTRGCLSLQSLEFSTNLQSLHLIDCECNDLIWLRKLQRLEILGFIELSSLEELPDEIGELKELRLLDVTGCSSLERIPVNLIGRLKKLEELLIGDDSFEGWDAVGCDNTRGTNASLTELNLLSHLAVLSLNIPRVECIPRDFVFPRLLKYDIMLGDGDLVTEYPTSTTLCLSGISAASLNAKTFEQLFPTVSKIGFINVEGLENIALSCDQMTIHGHGSQKDFFQRLEDVKVKGCEDTRILFQAKWRQALNNLTSVVIKHCESLEEVFELGEGGEGINEEKELLSSLTRLKLKWLPELKYIWKGPTRHVSLRSLVHLELGSLDKLTFIFTPHLAQSLVHLETLRIEHCRGLKHLIREKDEEREIIPESLGFPKLKTLSIRGCDELEYVFPVSVSPSLLNLEEMEIAFGANLKQIFYNGEGDALTKDGIIHFPQLRKLSLSSCNIFGPKNFTAQLPSLQVLAIEGHEELSDFLAQLQGLTNLIEIKITNYKAAQHLIQAGSFVPNRRSGHEWWQALKNLDIKKCESLEEVFELGEADEGSSEVMKLLSSLTRLELEWLPELKCIWKGPTRHVSLRSLVHLELGSLDKLTFIFTPHLAQSLVHLETLRIEHCRGLKHLIREKDKEKEIIPESLGFPKLKTLSIRGCDELEYVFPVSVSPSLLSLEEMEIAFGDNLKQIFYNGEGDALTRDGIIHFPQLRKLSLSSCSVFGPKNFTAQLPSLQVLAIEGHEELGDFLAQLQGLTNLIEIKITNCKAAQHLIQVGSFVPNRSTGHEWWQALKNLEIKTCKSLEEVFELGEADEGSSEVMELLSSLTRLELEWLPELKCIWKGPTRHVSLRSLVHLELGSLDKLTFIFTPHLAQSLVHLETIRINDCSGLKHLIREMDDGREIILWSLGFLKLKTLSISGCDELEYVFPISISPSLLNLEEIEIVNCKSVEEVFELGEAGEGINEEEPRLLSSLTRLKLKWLPELKCIWKGPTRHVSLQSLIYLELQSLDKLMFIFTPYLAQSLVHLETLCIDDCSGLKHLIREMDDGREIILRSLGFLKLKTLSISGCDELEYVFPISISPSLLNLEEIEIVNCKSVEEVFELGEAGEGINEEEPRLLSSLTRLKLKWLPELKCIWKGAHQTRQPPKSYLSRVAVS</sequence>
<feature type="domain" description="Disease resistance protein At4g27190-like leucine-rich repeats" evidence="7">
    <location>
        <begin position="1181"/>
        <end position="1262"/>
    </location>
</feature>
<feature type="domain" description="Disease resistance protein At4g27190-like leucine-rich repeats" evidence="7">
    <location>
        <begin position="1333"/>
        <end position="1432"/>
    </location>
</feature>
<feature type="domain" description="Disease resistance protein At4g27190-like leucine-rich repeats" evidence="7">
    <location>
        <begin position="928"/>
        <end position="1000"/>
    </location>
</feature>
<dbReference type="InterPro" id="IPR032675">
    <property type="entry name" value="LRR_dom_sf"/>
</dbReference>
<dbReference type="GO" id="GO:0005524">
    <property type="term" value="F:ATP binding"/>
    <property type="evidence" value="ECO:0007669"/>
    <property type="project" value="UniProtKB-KW"/>
</dbReference>
<dbReference type="GO" id="GO:0006952">
    <property type="term" value="P:defense response"/>
    <property type="evidence" value="ECO:0007669"/>
    <property type="project" value="UniProtKB-KW"/>
</dbReference>
<dbReference type="GO" id="GO:0043531">
    <property type="term" value="F:ADP binding"/>
    <property type="evidence" value="ECO:0007669"/>
    <property type="project" value="InterPro"/>
</dbReference>
<keyword evidence="9" id="KW-1185">Reference proteome</keyword>
<dbReference type="Gene3D" id="3.80.10.10">
    <property type="entry name" value="Ribonuclease Inhibitor"/>
    <property type="match status" value="6"/>
</dbReference>
<keyword evidence="3" id="KW-0611">Plant defense</keyword>
<evidence type="ECO:0000256" key="5">
    <source>
        <dbReference type="SAM" id="Coils"/>
    </source>
</evidence>
<dbReference type="FunFam" id="3.40.50.300:FF:001091">
    <property type="entry name" value="Probable disease resistance protein At1g61300"/>
    <property type="match status" value="1"/>
</dbReference>
<proteinExistence type="inferred from homology"/>
<keyword evidence="5" id="KW-0175">Coiled coil</keyword>